<accession>A0A037ZLL8</accession>
<dbReference type="EMBL" id="JFKE01000001">
    <property type="protein sequence ID" value="KAJ56989.1"/>
    <property type="molecule type" value="Genomic_DNA"/>
</dbReference>
<gene>
    <name evidence="1" type="ORF">ACMU_00415</name>
</gene>
<name>A0A037ZLL8_9RHOB</name>
<organism evidence="1 2">
    <name type="scientific">Actibacterium mucosum KCTC 23349</name>
    <dbReference type="NCBI Taxonomy" id="1454373"/>
    <lineage>
        <taxon>Bacteria</taxon>
        <taxon>Pseudomonadati</taxon>
        <taxon>Pseudomonadota</taxon>
        <taxon>Alphaproteobacteria</taxon>
        <taxon>Rhodobacterales</taxon>
        <taxon>Roseobacteraceae</taxon>
        <taxon>Actibacterium</taxon>
    </lineage>
</organism>
<keyword evidence="2" id="KW-1185">Reference proteome</keyword>
<evidence type="ECO:0000313" key="2">
    <source>
        <dbReference type="Proteomes" id="UP000026249"/>
    </source>
</evidence>
<dbReference type="STRING" id="1454373.ACMU_00415"/>
<dbReference type="Proteomes" id="UP000026249">
    <property type="component" value="Unassembled WGS sequence"/>
</dbReference>
<reference evidence="1 2" key="1">
    <citation type="submission" date="2014-03" db="EMBL/GenBank/DDBJ databases">
        <title>Draft Genome Sequence of Actibacterium mucosum KCTC 23349, a Marine Alphaproteobacterium with Complex Ionic Requirements Isolated from Mediterranean Seawater at Malvarrosa Beach, Valencia, Spain.</title>
        <authorList>
            <person name="Arahal D.R."/>
            <person name="Shao Z."/>
            <person name="Lai Q."/>
            <person name="Pujalte M.J."/>
        </authorList>
    </citation>
    <scope>NUCLEOTIDE SEQUENCE [LARGE SCALE GENOMIC DNA]</scope>
    <source>
        <strain evidence="1 2">KCTC 23349</strain>
    </source>
</reference>
<evidence type="ECO:0000313" key="1">
    <source>
        <dbReference type="EMBL" id="KAJ56989.1"/>
    </source>
</evidence>
<proteinExistence type="predicted"/>
<dbReference type="OrthoDB" id="7772846at2"/>
<protein>
    <submittedName>
        <fullName evidence="1">Uncharacterized protein</fullName>
    </submittedName>
</protein>
<dbReference type="AlphaFoldDB" id="A0A037ZLL8"/>
<comment type="caution">
    <text evidence="1">The sequence shown here is derived from an EMBL/GenBank/DDBJ whole genome shotgun (WGS) entry which is preliminary data.</text>
</comment>
<sequence>MTDLILTKKRIHAGVWEGILTGTDGVEPELTVSHLGQTVEGVVVAPDPDNEGQYLVAVAIPVEVLTDGVQSFVIQDKVTGDRLSSFAIVTGEPLEDDVRAEVDMLRAELDMLKKAFRRHCLETM</sequence>
<dbReference type="RefSeq" id="WP_035255152.1">
    <property type="nucleotide sequence ID" value="NZ_JFKE01000001.1"/>
</dbReference>